<dbReference type="GO" id="GO:0004746">
    <property type="term" value="F:riboflavin synthase activity"/>
    <property type="evidence" value="ECO:0007669"/>
    <property type="project" value="UniProtKB-UniRule"/>
</dbReference>
<dbReference type="InterPro" id="IPR026017">
    <property type="entry name" value="Lumazine-bd_dom"/>
</dbReference>
<dbReference type="KEGG" id="tsph:KIH39_00585"/>
<feature type="repeat" description="Lumazine-binding" evidence="11">
    <location>
        <begin position="1"/>
        <end position="97"/>
    </location>
</feature>
<evidence type="ECO:0000256" key="8">
    <source>
        <dbReference type="ARBA" id="ARBA00022679"/>
    </source>
</evidence>
<keyword evidence="7" id="KW-0686">Riboflavin biosynthesis</keyword>
<evidence type="ECO:0000256" key="11">
    <source>
        <dbReference type="PROSITE-ProRule" id="PRU00524"/>
    </source>
</evidence>
<feature type="domain" description="Lumazine-binding" evidence="12">
    <location>
        <begin position="1"/>
        <end position="97"/>
    </location>
</feature>
<dbReference type="InterPro" id="IPR001783">
    <property type="entry name" value="Lumazine-bd"/>
</dbReference>
<feature type="domain" description="Lumazine-binding" evidence="12">
    <location>
        <begin position="98"/>
        <end position="194"/>
    </location>
</feature>
<keyword evidence="9" id="KW-0677">Repeat</keyword>
<dbReference type="FunFam" id="2.40.30.20:FF:000003">
    <property type="entry name" value="Riboflavin synthase, alpha subunit"/>
    <property type="match status" value="1"/>
</dbReference>
<dbReference type="NCBIfam" id="NF009566">
    <property type="entry name" value="PRK13020.1"/>
    <property type="match status" value="1"/>
</dbReference>
<comment type="pathway">
    <text evidence="3">Cofactor biosynthesis; riboflavin biosynthesis; riboflavin from 2-hydroxy-3-oxobutyl phosphate and 5-amino-6-(D-ribitylamino)uracil: step 2/2.</text>
</comment>
<evidence type="ECO:0000313" key="13">
    <source>
        <dbReference type="EMBL" id="QVL32447.1"/>
    </source>
</evidence>
<accession>A0A8E6B6U8</accession>
<evidence type="ECO:0000256" key="3">
    <source>
        <dbReference type="ARBA" id="ARBA00004887"/>
    </source>
</evidence>
<dbReference type="InterPro" id="IPR023366">
    <property type="entry name" value="ATP_synth_asu-like_sf"/>
</dbReference>
<dbReference type="PROSITE" id="PS51177">
    <property type="entry name" value="LUMAZINE_BIND"/>
    <property type="match status" value="2"/>
</dbReference>
<evidence type="ECO:0000313" key="14">
    <source>
        <dbReference type="Proteomes" id="UP000676194"/>
    </source>
</evidence>
<evidence type="ECO:0000256" key="7">
    <source>
        <dbReference type="ARBA" id="ARBA00022619"/>
    </source>
</evidence>
<comment type="function">
    <text evidence="2">Catalyzes the dismutation of two molecules of 6,7-dimethyl-8-ribityllumazine, resulting in the formation of riboflavin and 5-amino-6-(D-ribitylamino)uracil.</text>
</comment>
<dbReference type="InterPro" id="IPR017938">
    <property type="entry name" value="Riboflavin_synthase-like_b-brl"/>
</dbReference>
<dbReference type="NCBIfam" id="TIGR00187">
    <property type="entry name" value="ribE"/>
    <property type="match status" value="1"/>
</dbReference>
<protein>
    <recommendedName>
        <fullName evidence="6 10">Riboflavin synthase</fullName>
        <ecNumber evidence="5 10">2.5.1.9</ecNumber>
    </recommendedName>
</protein>
<keyword evidence="14" id="KW-1185">Reference proteome</keyword>
<sequence>MFTGLVEKLALVRHVQPMADAGITLEIAEPSWVSEIQLGESIAVNGACLTVVEILGNSFKFQVGPETLIKTNLKNLKPNDRVNLERSLRVGDRLGGHFVQGHVDCLGSVESRTKEGEWEILWFRAPREITRLMVPRGSIAVDGISLTVVNVEPERFQVMLIPHTLEHTTLGFRQIGDAINLEADMLAKHVQKLLENR</sequence>
<name>A0A8E6B6U8_9BACT</name>
<dbReference type="CDD" id="cd00402">
    <property type="entry name" value="Riboflavin_synthase_like"/>
    <property type="match status" value="1"/>
</dbReference>
<dbReference type="SUPFAM" id="SSF63380">
    <property type="entry name" value="Riboflavin synthase domain-like"/>
    <property type="match status" value="2"/>
</dbReference>
<organism evidence="13 14">
    <name type="scientific">Telmatocola sphagniphila</name>
    <dbReference type="NCBI Taxonomy" id="1123043"/>
    <lineage>
        <taxon>Bacteria</taxon>
        <taxon>Pseudomonadati</taxon>
        <taxon>Planctomycetota</taxon>
        <taxon>Planctomycetia</taxon>
        <taxon>Gemmatales</taxon>
        <taxon>Gemmataceae</taxon>
    </lineage>
</organism>
<evidence type="ECO:0000256" key="9">
    <source>
        <dbReference type="ARBA" id="ARBA00022737"/>
    </source>
</evidence>
<dbReference type="Proteomes" id="UP000676194">
    <property type="component" value="Chromosome"/>
</dbReference>
<evidence type="ECO:0000256" key="1">
    <source>
        <dbReference type="ARBA" id="ARBA00000968"/>
    </source>
</evidence>
<dbReference type="AlphaFoldDB" id="A0A8E6B6U8"/>
<evidence type="ECO:0000256" key="10">
    <source>
        <dbReference type="NCBIfam" id="TIGR00187"/>
    </source>
</evidence>
<evidence type="ECO:0000256" key="4">
    <source>
        <dbReference type="ARBA" id="ARBA00011233"/>
    </source>
</evidence>
<comment type="catalytic activity">
    <reaction evidence="1">
        <text>2 6,7-dimethyl-8-(1-D-ribityl)lumazine + H(+) = 5-amino-6-(D-ribitylamino)uracil + riboflavin</text>
        <dbReference type="Rhea" id="RHEA:20772"/>
        <dbReference type="ChEBI" id="CHEBI:15378"/>
        <dbReference type="ChEBI" id="CHEBI:15934"/>
        <dbReference type="ChEBI" id="CHEBI:57986"/>
        <dbReference type="ChEBI" id="CHEBI:58201"/>
        <dbReference type="EC" id="2.5.1.9"/>
    </reaction>
</comment>
<proteinExistence type="predicted"/>
<evidence type="ECO:0000259" key="12">
    <source>
        <dbReference type="PROSITE" id="PS51177"/>
    </source>
</evidence>
<keyword evidence="8 13" id="KW-0808">Transferase</keyword>
<dbReference type="EMBL" id="CP074694">
    <property type="protein sequence ID" value="QVL32447.1"/>
    <property type="molecule type" value="Genomic_DNA"/>
</dbReference>
<dbReference type="NCBIfam" id="NF006767">
    <property type="entry name" value="PRK09289.1"/>
    <property type="match status" value="1"/>
</dbReference>
<dbReference type="GO" id="GO:0009231">
    <property type="term" value="P:riboflavin biosynthetic process"/>
    <property type="evidence" value="ECO:0007669"/>
    <property type="project" value="UniProtKB-KW"/>
</dbReference>
<dbReference type="RefSeq" id="WP_213497339.1">
    <property type="nucleotide sequence ID" value="NZ_CP074694.1"/>
</dbReference>
<dbReference type="FunFam" id="2.40.30.20:FF:000004">
    <property type="entry name" value="Riboflavin synthase, alpha subunit"/>
    <property type="match status" value="1"/>
</dbReference>
<dbReference type="EC" id="2.5.1.9" evidence="5 10"/>
<gene>
    <name evidence="13" type="ORF">KIH39_00585</name>
</gene>
<dbReference type="PANTHER" id="PTHR21098:SF12">
    <property type="entry name" value="RIBOFLAVIN SYNTHASE"/>
    <property type="match status" value="1"/>
</dbReference>
<evidence type="ECO:0000256" key="2">
    <source>
        <dbReference type="ARBA" id="ARBA00002803"/>
    </source>
</evidence>
<dbReference type="PIRSF" id="PIRSF000498">
    <property type="entry name" value="Riboflavin_syn_A"/>
    <property type="match status" value="1"/>
</dbReference>
<evidence type="ECO:0000256" key="6">
    <source>
        <dbReference type="ARBA" id="ARBA00013950"/>
    </source>
</evidence>
<dbReference type="Gene3D" id="2.40.30.20">
    <property type="match status" value="2"/>
</dbReference>
<evidence type="ECO:0000256" key="5">
    <source>
        <dbReference type="ARBA" id="ARBA00012827"/>
    </source>
</evidence>
<feature type="repeat" description="Lumazine-binding" evidence="11">
    <location>
        <begin position="98"/>
        <end position="194"/>
    </location>
</feature>
<reference evidence="13" key="1">
    <citation type="submission" date="2021-05" db="EMBL/GenBank/DDBJ databases">
        <title>Complete genome sequence of the cellulolytic planctomycete Telmatocola sphagniphila SP2T and characterization of the first cellulase from planctomycetes.</title>
        <authorList>
            <person name="Rakitin A.L."/>
            <person name="Beletsky A.V."/>
            <person name="Naumoff D.G."/>
            <person name="Kulichevskaya I.S."/>
            <person name="Mardanov A.V."/>
            <person name="Ravin N.V."/>
            <person name="Dedysh S.N."/>
        </authorList>
    </citation>
    <scope>NUCLEOTIDE SEQUENCE</scope>
    <source>
        <strain evidence="13">SP2T</strain>
    </source>
</reference>
<dbReference type="Pfam" id="PF00677">
    <property type="entry name" value="Lum_binding"/>
    <property type="match status" value="2"/>
</dbReference>
<comment type="subunit">
    <text evidence="4">Homotrimer.</text>
</comment>
<dbReference type="PANTHER" id="PTHR21098">
    <property type="entry name" value="RIBOFLAVIN SYNTHASE ALPHA CHAIN"/>
    <property type="match status" value="1"/>
</dbReference>